<dbReference type="Pfam" id="PF04480">
    <property type="entry name" value="DUF559"/>
    <property type="match status" value="1"/>
</dbReference>
<proteinExistence type="predicted"/>
<dbReference type="InterPro" id="IPR007569">
    <property type="entry name" value="DUF559"/>
</dbReference>
<evidence type="ECO:0000313" key="3">
    <source>
        <dbReference type="Proteomes" id="UP000176484"/>
    </source>
</evidence>
<accession>A0A1F6TKN1</accession>
<name>A0A1F6TKN1_9BACT</name>
<dbReference type="Gene3D" id="3.40.960.10">
    <property type="entry name" value="VSR Endonuclease"/>
    <property type="match status" value="1"/>
</dbReference>
<feature type="domain" description="DUF559" evidence="1">
    <location>
        <begin position="7"/>
        <end position="112"/>
    </location>
</feature>
<dbReference type="SUPFAM" id="SSF52980">
    <property type="entry name" value="Restriction endonuclease-like"/>
    <property type="match status" value="1"/>
</dbReference>
<sequence length="133" mass="15377">MPKNKLLTERAKELRRAGNLSEVLFWQTFKDKNKLGFDIDRQVIIGNYIVDFFVPELGLVFEIDGSSHDDKVEYDAERDAFMKDLKLEVVRILDVDVKKNIGAVYDFVLETVQKRKDKLNAPPRPKGHPSRGE</sequence>
<dbReference type="InterPro" id="IPR011335">
    <property type="entry name" value="Restrct_endonuc-II-like"/>
</dbReference>
<dbReference type="EMBL" id="MFTD01000042">
    <property type="protein sequence ID" value="OGI45671.1"/>
    <property type="molecule type" value="Genomic_DNA"/>
</dbReference>
<dbReference type="PANTHER" id="PTHR38590:SF1">
    <property type="entry name" value="BLL0828 PROTEIN"/>
    <property type="match status" value="1"/>
</dbReference>
<evidence type="ECO:0000313" key="2">
    <source>
        <dbReference type="EMBL" id="OGI45671.1"/>
    </source>
</evidence>
<reference evidence="2 3" key="1">
    <citation type="journal article" date="2016" name="Nat. Commun.">
        <title>Thousands of microbial genomes shed light on interconnected biogeochemical processes in an aquifer system.</title>
        <authorList>
            <person name="Anantharaman K."/>
            <person name="Brown C.T."/>
            <person name="Hug L.A."/>
            <person name="Sharon I."/>
            <person name="Castelle C.J."/>
            <person name="Probst A.J."/>
            <person name="Thomas B.C."/>
            <person name="Singh A."/>
            <person name="Wilkins M.J."/>
            <person name="Karaoz U."/>
            <person name="Brodie E.L."/>
            <person name="Williams K.H."/>
            <person name="Hubbard S.S."/>
            <person name="Banfield J.F."/>
        </authorList>
    </citation>
    <scope>NUCLEOTIDE SEQUENCE [LARGE SCALE GENOMIC DNA]</scope>
</reference>
<comment type="caution">
    <text evidence="2">The sequence shown here is derived from an EMBL/GenBank/DDBJ whole genome shotgun (WGS) entry which is preliminary data.</text>
</comment>
<gene>
    <name evidence="2" type="ORF">A2121_03045</name>
</gene>
<protein>
    <recommendedName>
        <fullName evidence="1">DUF559 domain-containing protein</fullName>
    </recommendedName>
</protein>
<organism evidence="2 3">
    <name type="scientific">Candidatus Nomurabacteria bacterium GWB1_40_6</name>
    <dbReference type="NCBI Taxonomy" id="1801727"/>
    <lineage>
        <taxon>Bacteria</taxon>
        <taxon>Candidatus Nomuraibacteriota</taxon>
    </lineage>
</organism>
<dbReference type="Proteomes" id="UP000176484">
    <property type="component" value="Unassembled WGS sequence"/>
</dbReference>
<dbReference type="InterPro" id="IPR047216">
    <property type="entry name" value="Endonuclease_DUF559_bact"/>
</dbReference>
<dbReference type="AlphaFoldDB" id="A0A1F6TKN1"/>
<dbReference type="PANTHER" id="PTHR38590">
    <property type="entry name" value="BLL0828 PROTEIN"/>
    <property type="match status" value="1"/>
</dbReference>
<evidence type="ECO:0000259" key="1">
    <source>
        <dbReference type="Pfam" id="PF04480"/>
    </source>
</evidence>